<organism evidence="1 2">
    <name type="scientific">Eleutherodactylus coqui</name>
    <name type="common">Puerto Rican coqui</name>
    <dbReference type="NCBI Taxonomy" id="57060"/>
    <lineage>
        <taxon>Eukaryota</taxon>
        <taxon>Metazoa</taxon>
        <taxon>Chordata</taxon>
        <taxon>Craniata</taxon>
        <taxon>Vertebrata</taxon>
        <taxon>Euteleostomi</taxon>
        <taxon>Amphibia</taxon>
        <taxon>Batrachia</taxon>
        <taxon>Anura</taxon>
        <taxon>Neobatrachia</taxon>
        <taxon>Hyloidea</taxon>
        <taxon>Eleutherodactylidae</taxon>
        <taxon>Eleutherodactylinae</taxon>
        <taxon>Eleutherodactylus</taxon>
        <taxon>Eleutherodactylus</taxon>
    </lineage>
</organism>
<gene>
    <name evidence="1" type="ORF">GDO78_023037</name>
</gene>
<accession>A0A8J6EMF6</accession>
<dbReference type="Proteomes" id="UP000770717">
    <property type="component" value="Unassembled WGS sequence"/>
</dbReference>
<keyword evidence="2" id="KW-1185">Reference proteome</keyword>
<name>A0A8J6EMF6_ELECQ</name>
<protein>
    <submittedName>
        <fullName evidence="1">Uncharacterized protein</fullName>
    </submittedName>
</protein>
<comment type="caution">
    <text evidence="1">The sequence shown here is derived from an EMBL/GenBank/DDBJ whole genome shotgun (WGS) entry which is preliminary data.</text>
</comment>
<sequence length="69" mass="8329">MKLWEVVEYTPGKITGIVHLSYDSWRACEHRRQLRPPDKDRLISSVFNYKMMHPPNVSLDNCWILRMLR</sequence>
<evidence type="ECO:0000313" key="2">
    <source>
        <dbReference type="Proteomes" id="UP000770717"/>
    </source>
</evidence>
<evidence type="ECO:0000313" key="1">
    <source>
        <dbReference type="EMBL" id="KAG9471763.1"/>
    </source>
</evidence>
<reference evidence="1" key="1">
    <citation type="thesis" date="2020" institute="ProQuest LLC" country="789 East Eisenhower Parkway, Ann Arbor, MI, USA">
        <title>Comparative Genomics and Chromosome Evolution.</title>
        <authorList>
            <person name="Mudd A.B."/>
        </authorList>
    </citation>
    <scope>NUCLEOTIDE SEQUENCE</scope>
    <source>
        <strain evidence="1">HN-11 Male</strain>
        <tissue evidence="1">Kidney and liver</tissue>
    </source>
</reference>
<proteinExistence type="predicted"/>
<dbReference type="EMBL" id="WNTK01000106">
    <property type="protein sequence ID" value="KAG9471763.1"/>
    <property type="molecule type" value="Genomic_DNA"/>
</dbReference>
<dbReference type="AlphaFoldDB" id="A0A8J6EMF6"/>